<organism evidence="2 3">
    <name type="scientific">Candidatus Competibacter denitrificans Run_A_D11</name>
    <dbReference type="NCBI Taxonomy" id="1400863"/>
    <lineage>
        <taxon>Bacteria</taxon>
        <taxon>Pseudomonadati</taxon>
        <taxon>Pseudomonadota</taxon>
        <taxon>Gammaproteobacteria</taxon>
        <taxon>Candidatus Competibacteraceae</taxon>
        <taxon>Candidatus Competibacter</taxon>
    </lineage>
</organism>
<gene>
    <name evidence="2" type="ORF">BN873_300097</name>
</gene>
<keyword evidence="3" id="KW-1185">Reference proteome</keyword>
<dbReference type="AlphaFoldDB" id="W6M3X0"/>
<name>W6M3X0_9GAMM</name>
<proteinExistence type="predicted"/>
<dbReference type="STRING" id="1400863.BN873_300097"/>
<dbReference type="GO" id="GO:0003676">
    <property type="term" value="F:nucleic acid binding"/>
    <property type="evidence" value="ECO:0007669"/>
    <property type="project" value="InterPro"/>
</dbReference>
<sequence>MAKINRNSVFDAEKCISCLLDSHASNRKNIVLFLSEQIKFANKIDPSNWNLNLALDGSFLRFNVGQEYCIELYEHQVLVLCLKQKLPIEIQQGHNDFFFRGYKQGLGEINNESFNKTPQILEKIPNSIGIVFKRNIEKWIPYISNSNSCFIEYTVSKTKILPQMINAHSVGSIEFLSRVIGEKTPNPIFAYNSVIENEKIMQGKLKHISNKKLSELAQSYDPIPLKIETRTSMFLRNPYVVEQAKRLAEGKCQDCGNPAPFVNKSTNELFLEVHHIIPLSQGGKDILKNVVALCPNCHRKRHYG</sequence>
<protein>
    <recommendedName>
        <fullName evidence="1">HNH nuclease domain-containing protein</fullName>
    </recommendedName>
</protein>
<evidence type="ECO:0000259" key="1">
    <source>
        <dbReference type="SMART" id="SM00507"/>
    </source>
</evidence>
<accession>W6M3X0</accession>
<dbReference type="GO" id="GO:0004519">
    <property type="term" value="F:endonuclease activity"/>
    <property type="evidence" value="ECO:0007669"/>
    <property type="project" value="InterPro"/>
</dbReference>
<comment type="caution">
    <text evidence="2">The sequence shown here is derived from an EMBL/GenBank/DDBJ whole genome shotgun (WGS) entry which is preliminary data.</text>
</comment>
<dbReference type="EMBL" id="CBTJ020000037">
    <property type="protein sequence ID" value="CDI02476.1"/>
    <property type="molecule type" value="Genomic_DNA"/>
</dbReference>
<evidence type="ECO:0000313" key="3">
    <source>
        <dbReference type="Proteomes" id="UP000035760"/>
    </source>
</evidence>
<reference evidence="2" key="1">
    <citation type="submission" date="2013-07" db="EMBL/GenBank/DDBJ databases">
        <authorList>
            <person name="McIlroy S."/>
        </authorList>
    </citation>
    <scope>NUCLEOTIDE SEQUENCE [LARGE SCALE GENOMIC DNA]</scope>
    <source>
        <strain evidence="2">Run_A_D11</strain>
    </source>
</reference>
<dbReference type="SMART" id="SM00507">
    <property type="entry name" value="HNHc"/>
    <property type="match status" value="1"/>
</dbReference>
<dbReference type="RefSeq" id="WP_082161166.1">
    <property type="nucleotide sequence ID" value="NZ_CBTJ020000037.1"/>
</dbReference>
<dbReference type="Pfam" id="PF01844">
    <property type="entry name" value="HNH"/>
    <property type="match status" value="1"/>
</dbReference>
<dbReference type="Gene3D" id="1.10.30.50">
    <property type="match status" value="1"/>
</dbReference>
<evidence type="ECO:0000313" key="2">
    <source>
        <dbReference type="EMBL" id="CDI02476.1"/>
    </source>
</evidence>
<dbReference type="GO" id="GO:0008270">
    <property type="term" value="F:zinc ion binding"/>
    <property type="evidence" value="ECO:0007669"/>
    <property type="project" value="InterPro"/>
</dbReference>
<feature type="domain" description="HNH nuclease" evidence="1">
    <location>
        <begin position="240"/>
        <end position="299"/>
    </location>
</feature>
<dbReference type="InterPro" id="IPR003615">
    <property type="entry name" value="HNH_nuc"/>
</dbReference>
<dbReference type="CDD" id="cd00085">
    <property type="entry name" value="HNHc"/>
    <property type="match status" value="1"/>
</dbReference>
<dbReference type="InterPro" id="IPR002711">
    <property type="entry name" value="HNH"/>
</dbReference>
<reference evidence="2" key="2">
    <citation type="submission" date="2014-03" db="EMBL/GenBank/DDBJ databases">
        <title>Candidatus Competibacter-lineage genomes retrieved from metagenomes reveal functional metabolic diversity.</title>
        <authorList>
            <person name="McIlroy S.J."/>
            <person name="Albertsen M."/>
            <person name="Andresen E.K."/>
            <person name="Saunders A.M."/>
            <person name="Kristiansen R."/>
            <person name="Stokholm-Bjerregaard M."/>
            <person name="Nielsen K.L."/>
            <person name="Nielsen P.H."/>
        </authorList>
    </citation>
    <scope>NUCLEOTIDE SEQUENCE</scope>
    <source>
        <strain evidence="2">Run_A_D11</strain>
    </source>
</reference>
<dbReference type="Proteomes" id="UP000035760">
    <property type="component" value="Unassembled WGS sequence"/>
</dbReference>